<feature type="transmembrane region" description="Helical" evidence="2">
    <location>
        <begin position="12"/>
        <end position="32"/>
    </location>
</feature>
<keyword evidence="2" id="KW-0812">Transmembrane</keyword>
<organism evidence="4 5">
    <name type="scientific">Wansuia hejianensis</name>
    <dbReference type="NCBI Taxonomy" id="2763667"/>
    <lineage>
        <taxon>Bacteria</taxon>
        <taxon>Bacillati</taxon>
        <taxon>Bacillota</taxon>
        <taxon>Clostridia</taxon>
        <taxon>Lachnospirales</taxon>
        <taxon>Lachnospiraceae</taxon>
        <taxon>Wansuia</taxon>
    </lineage>
</organism>
<comment type="caution">
    <text evidence="4">The sequence shown here is derived from an EMBL/GenBank/DDBJ whole genome shotgun (WGS) entry which is preliminary data.</text>
</comment>
<evidence type="ECO:0000313" key="5">
    <source>
        <dbReference type="Proteomes" id="UP000601522"/>
    </source>
</evidence>
<keyword evidence="4" id="KW-0808">Transferase</keyword>
<dbReference type="PANTHER" id="PTHR30576:SF0">
    <property type="entry name" value="UNDECAPRENYL-PHOSPHATE N-ACETYLGALACTOSAMINYL 1-PHOSPHATE TRANSFERASE-RELATED"/>
    <property type="match status" value="1"/>
</dbReference>
<dbReference type="InterPro" id="IPR003362">
    <property type="entry name" value="Bact_transf"/>
</dbReference>
<proteinExistence type="inferred from homology"/>
<evidence type="ECO:0000256" key="2">
    <source>
        <dbReference type="SAM" id="Phobius"/>
    </source>
</evidence>
<evidence type="ECO:0000259" key="3">
    <source>
        <dbReference type="Pfam" id="PF02397"/>
    </source>
</evidence>
<dbReference type="GO" id="GO:0016780">
    <property type="term" value="F:phosphotransferase activity, for other substituted phosphate groups"/>
    <property type="evidence" value="ECO:0007669"/>
    <property type="project" value="TreeGrafter"/>
</dbReference>
<name>A0A926EYZ0_9FIRM</name>
<reference evidence="4 5" key="1">
    <citation type="submission" date="2020-08" db="EMBL/GenBank/DDBJ databases">
        <title>Genome public.</title>
        <authorList>
            <person name="Liu C."/>
            <person name="Sun Q."/>
        </authorList>
    </citation>
    <scope>NUCLEOTIDE SEQUENCE [LARGE SCALE GENOMIC DNA]</scope>
    <source>
        <strain evidence="4 5">NSJ-26</strain>
    </source>
</reference>
<feature type="domain" description="Bacterial sugar transferase" evidence="3">
    <location>
        <begin position="6"/>
        <end position="187"/>
    </location>
</feature>
<evidence type="ECO:0000313" key="4">
    <source>
        <dbReference type="EMBL" id="MBC8590181.1"/>
    </source>
</evidence>
<evidence type="ECO:0000256" key="1">
    <source>
        <dbReference type="ARBA" id="ARBA00006464"/>
    </source>
</evidence>
<gene>
    <name evidence="4" type="ORF">H8689_03375</name>
</gene>
<comment type="similarity">
    <text evidence="1">Belongs to the bacterial sugar transferase family.</text>
</comment>
<dbReference type="AlphaFoldDB" id="A0A926EYZ0"/>
<protein>
    <submittedName>
        <fullName evidence="4">Sugar transferase</fullName>
    </submittedName>
</protein>
<dbReference type="Pfam" id="PF02397">
    <property type="entry name" value="Bac_transf"/>
    <property type="match status" value="1"/>
</dbReference>
<dbReference type="Proteomes" id="UP000601522">
    <property type="component" value="Unassembled WGS sequence"/>
</dbReference>
<sequence>MYKYVKRFLDICLSILILIPLFFVFIIVGIAIKLDDRGPIFYLSDRLGKDGRTFKMFKFRSMKVNAEDIRNKDGSTYNSPTDPRVTKVGKFLRETSIDELPQFINVLKGDMSLIGPRPGLPDMFPNYEEDEKGKVLVRPGITGYTQAFYRNTISAREKRLKDAWYAHNVSFSLDLKIFFKTISIVLKREGIYTNDTKDIELNKEKK</sequence>
<keyword evidence="2" id="KW-1133">Transmembrane helix</keyword>
<accession>A0A926EYZ0</accession>
<keyword evidence="2" id="KW-0472">Membrane</keyword>
<dbReference type="RefSeq" id="WP_249323003.1">
    <property type="nucleotide sequence ID" value="NZ_JACRTK010000001.1"/>
</dbReference>
<dbReference type="PANTHER" id="PTHR30576">
    <property type="entry name" value="COLANIC BIOSYNTHESIS UDP-GLUCOSE LIPID CARRIER TRANSFERASE"/>
    <property type="match status" value="1"/>
</dbReference>
<dbReference type="EMBL" id="JACRTK010000001">
    <property type="protein sequence ID" value="MBC8590181.1"/>
    <property type="molecule type" value="Genomic_DNA"/>
</dbReference>
<keyword evidence="5" id="KW-1185">Reference proteome</keyword>